<dbReference type="GO" id="GO:0003677">
    <property type="term" value="F:DNA binding"/>
    <property type="evidence" value="ECO:0007669"/>
    <property type="project" value="UniProtKB-KW"/>
</dbReference>
<organism evidence="3 4">
    <name type="scientific">Clostridium cadaveris</name>
    <dbReference type="NCBI Taxonomy" id="1529"/>
    <lineage>
        <taxon>Bacteria</taxon>
        <taxon>Bacillati</taxon>
        <taxon>Bacillota</taxon>
        <taxon>Clostridia</taxon>
        <taxon>Eubacteriales</taxon>
        <taxon>Clostridiaceae</taxon>
        <taxon>Clostridium</taxon>
    </lineage>
</organism>
<dbReference type="PROSITE" id="PS50943">
    <property type="entry name" value="HTH_CROC1"/>
    <property type="match status" value="1"/>
</dbReference>
<evidence type="ECO:0000313" key="3">
    <source>
        <dbReference type="EMBL" id="PWL51354.1"/>
    </source>
</evidence>
<dbReference type="PANTHER" id="PTHR46558:SF11">
    <property type="entry name" value="HTH-TYPE TRANSCRIPTIONAL REGULATOR XRE"/>
    <property type="match status" value="1"/>
</dbReference>
<gene>
    <name evidence="3" type="ORF">DBY38_15040</name>
</gene>
<dbReference type="Gene3D" id="1.10.260.40">
    <property type="entry name" value="lambda repressor-like DNA-binding domains"/>
    <property type="match status" value="1"/>
</dbReference>
<evidence type="ECO:0000256" key="1">
    <source>
        <dbReference type="ARBA" id="ARBA00023125"/>
    </source>
</evidence>
<sequence>MEVLKKMLKDLRKSKKLSQKKVAKAIGINKDTLRNIESGKSSLNAECIPILSKLYETSENDILKIYLSDRSDLNE</sequence>
<keyword evidence="1" id="KW-0238">DNA-binding</keyword>
<dbReference type="SMART" id="SM00530">
    <property type="entry name" value="HTH_XRE"/>
    <property type="match status" value="1"/>
</dbReference>
<dbReference type="AlphaFoldDB" id="A0A316LZK5"/>
<evidence type="ECO:0000313" key="4">
    <source>
        <dbReference type="Proteomes" id="UP000246114"/>
    </source>
</evidence>
<dbReference type="Proteomes" id="UP000246114">
    <property type="component" value="Unassembled WGS sequence"/>
</dbReference>
<dbReference type="InterPro" id="IPR001387">
    <property type="entry name" value="Cro/C1-type_HTH"/>
</dbReference>
<dbReference type="PANTHER" id="PTHR46558">
    <property type="entry name" value="TRACRIPTIONAL REGULATORY PROTEIN-RELATED-RELATED"/>
    <property type="match status" value="1"/>
</dbReference>
<accession>A0A316LZK5</accession>
<dbReference type="Pfam" id="PF01381">
    <property type="entry name" value="HTH_3"/>
    <property type="match status" value="1"/>
</dbReference>
<dbReference type="CDD" id="cd00093">
    <property type="entry name" value="HTH_XRE"/>
    <property type="match status" value="1"/>
</dbReference>
<protein>
    <submittedName>
        <fullName evidence="3">XRE family transcriptional regulator</fullName>
    </submittedName>
</protein>
<proteinExistence type="predicted"/>
<dbReference type="EMBL" id="QAMZ01000057">
    <property type="protein sequence ID" value="PWL51354.1"/>
    <property type="molecule type" value="Genomic_DNA"/>
</dbReference>
<dbReference type="SUPFAM" id="SSF47413">
    <property type="entry name" value="lambda repressor-like DNA-binding domains"/>
    <property type="match status" value="1"/>
</dbReference>
<comment type="caution">
    <text evidence="3">The sequence shown here is derived from an EMBL/GenBank/DDBJ whole genome shotgun (WGS) entry which is preliminary data.</text>
</comment>
<name>A0A316LZK5_9CLOT</name>
<dbReference type="InterPro" id="IPR010982">
    <property type="entry name" value="Lambda_DNA-bd_dom_sf"/>
</dbReference>
<feature type="domain" description="HTH cro/C1-type" evidence="2">
    <location>
        <begin position="8"/>
        <end position="62"/>
    </location>
</feature>
<evidence type="ECO:0000259" key="2">
    <source>
        <dbReference type="PROSITE" id="PS50943"/>
    </source>
</evidence>
<reference evidence="3 4" key="1">
    <citation type="submission" date="2018-03" db="EMBL/GenBank/DDBJ databases">
        <title>The uncultured portion of the human microbiome is neutrally assembled.</title>
        <authorList>
            <person name="Jeraldo P."/>
            <person name="Boardman L."/>
            <person name="White B.A."/>
            <person name="Nelson H."/>
            <person name="Goldenfeld N."/>
            <person name="Chia N."/>
        </authorList>
    </citation>
    <scope>NUCLEOTIDE SEQUENCE [LARGE SCALE GENOMIC DNA]</scope>
    <source>
        <strain evidence="3">CIM:MAG 903</strain>
    </source>
</reference>